<dbReference type="Proteomes" id="UP000014216">
    <property type="component" value="Unassembled WGS sequence"/>
</dbReference>
<organism evidence="1 2">
    <name type="scientific">Desulfotignum phosphitoxidans DSM 13687</name>
    <dbReference type="NCBI Taxonomy" id="1286635"/>
    <lineage>
        <taxon>Bacteria</taxon>
        <taxon>Pseudomonadati</taxon>
        <taxon>Thermodesulfobacteriota</taxon>
        <taxon>Desulfobacteria</taxon>
        <taxon>Desulfobacterales</taxon>
        <taxon>Desulfobacteraceae</taxon>
        <taxon>Desulfotignum</taxon>
    </lineage>
</organism>
<dbReference type="InterPro" id="IPR036866">
    <property type="entry name" value="RibonucZ/Hydroxyglut_hydro"/>
</dbReference>
<name>S0FWK7_9BACT</name>
<evidence type="ECO:0000313" key="2">
    <source>
        <dbReference type="Proteomes" id="UP000014216"/>
    </source>
</evidence>
<protein>
    <recommendedName>
        <fullName evidence="3">Metallo-beta-lactamase domain-containing protein</fullName>
    </recommendedName>
</protein>
<dbReference type="EMBL" id="APJX01000005">
    <property type="protein sequence ID" value="EMS79453.1"/>
    <property type="molecule type" value="Genomic_DNA"/>
</dbReference>
<evidence type="ECO:0008006" key="3">
    <source>
        <dbReference type="Google" id="ProtNLM"/>
    </source>
</evidence>
<gene>
    <name evidence="1" type="ORF">Dpo_5c03800</name>
</gene>
<dbReference type="Gene3D" id="3.60.15.10">
    <property type="entry name" value="Ribonuclease Z/Hydroxyacylglutathione hydrolase-like"/>
    <property type="match status" value="1"/>
</dbReference>
<accession>S0FWK7</accession>
<dbReference type="OrthoDB" id="9803916at2"/>
<keyword evidence="2" id="KW-1185">Reference proteome</keyword>
<dbReference type="RefSeq" id="WP_006966601.1">
    <property type="nucleotide sequence ID" value="NZ_APJX01000005.1"/>
</dbReference>
<evidence type="ECO:0000313" key="1">
    <source>
        <dbReference type="EMBL" id="EMS79453.1"/>
    </source>
</evidence>
<dbReference type="AlphaFoldDB" id="S0FWK7"/>
<reference evidence="1 2" key="1">
    <citation type="journal article" date="2013" name="Genome Announc.">
        <title>Draft Genome Sequence of Desulfotignum phosphitoxidans DSM 13687 Strain FiPS-3.</title>
        <authorList>
            <person name="Poehlein A."/>
            <person name="Daniel R."/>
            <person name="Simeonova D.D."/>
        </authorList>
    </citation>
    <scope>NUCLEOTIDE SEQUENCE [LARGE SCALE GENOMIC DNA]</scope>
    <source>
        <strain evidence="1 2">DSM 13687</strain>
    </source>
</reference>
<sequence length="113" mass="12772">MIPIIITHLGAQTCVTGARHLIQVQPDHCIGINILVACGIAWCLDPQVPFNRFPVPPADIDFLFLTHAHIHISRVPDLMIDARFSGKIIFTHLQPQYRASETRPGRIEKRNFL</sequence>
<comment type="caution">
    <text evidence="1">The sequence shown here is derived from an EMBL/GenBank/DDBJ whole genome shotgun (WGS) entry which is preliminary data.</text>
</comment>
<dbReference type="SUPFAM" id="SSF56281">
    <property type="entry name" value="Metallo-hydrolase/oxidoreductase"/>
    <property type="match status" value="1"/>
</dbReference>
<proteinExistence type="predicted"/>